<dbReference type="Proteomes" id="UP000735302">
    <property type="component" value="Unassembled WGS sequence"/>
</dbReference>
<evidence type="ECO:0000313" key="2">
    <source>
        <dbReference type="EMBL" id="GFN89851.1"/>
    </source>
</evidence>
<gene>
    <name evidence="2" type="ORF">PoB_001635700</name>
</gene>
<reference evidence="2 3" key="1">
    <citation type="journal article" date="2021" name="Elife">
        <title>Chloroplast acquisition without the gene transfer in kleptoplastic sea slugs, Plakobranchus ocellatus.</title>
        <authorList>
            <person name="Maeda T."/>
            <person name="Takahashi S."/>
            <person name="Yoshida T."/>
            <person name="Shimamura S."/>
            <person name="Takaki Y."/>
            <person name="Nagai Y."/>
            <person name="Toyoda A."/>
            <person name="Suzuki Y."/>
            <person name="Arimoto A."/>
            <person name="Ishii H."/>
            <person name="Satoh N."/>
            <person name="Nishiyama T."/>
            <person name="Hasebe M."/>
            <person name="Maruyama T."/>
            <person name="Minagawa J."/>
            <person name="Obokata J."/>
            <person name="Shigenobu S."/>
        </authorList>
    </citation>
    <scope>NUCLEOTIDE SEQUENCE [LARGE SCALE GENOMIC DNA]</scope>
</reference>
<dbReference type="AlphaFoldDB" id="A0AAV3Z3M2"/>
<comment type="caution">
    <text evidence="2">The sequence shown here is derived from an EMBL/GenBank/DDBJ whole genome shotgun (WGS) entry which is preliminary data.</text>
</comment>
<feature type="region of interest" description="Disordered" evidence="1">
    <location>
        <begin position="21"/>
        <end position="48"/>
    </location>
</feature>
<sequence>MSVPDKALDDDGDACISKCRTTTPVYNRLSGPPSGQGAGGGARTRDRRVHADLRADSLTTVLPTPQFMGPPTTSELFSPFSPLHAPLTLVTEYDKSHSVAPLHPTNSGGWKITSKLSDSGQGRLAQAMSPYWRG</sequence>
<name>A0AAV3Z3M2_9GAST</name>
<keyword evidence="3" id="KW-1185">Reference proteome</keyword>
<protein>
    <submittedName>
        <fullName evidence="2">Uncharacterized protein</fullName>
    </submittedName>
</protein>
<organism evidence="2 3">
    <name type="scientific">Plakobranchus ocellatus</name>
    <dbReference type="NCBI Taxonomy" id="259542"/>
    <lineage>
        <taxon>Eukaryota</taxon>
        <taxon>Metazoa</taxon>
        <taxon>Spiralia</taxon>
        <taxon>Lophotrochozoa</taxon>
        <taxon>Mollusca</taxon>
        <taxon>Gastropoda</taxon>
        <taxon>Heterobranchia</taxon>
        <taxon>Euthyneura</taxon>
        <taxon>Panpulmonata</taxon>
        <taxon>Sacoglossa</taxon>
        <taxon>Placobranchoidea</taxon>
        <taxon>Plakobranchidae</taxon>
        <taxon>Plakobranchus</taxon>
    </lineage>
</organism>
<proteinExistence type="predicted"/>
<evidence type="ECO:0000313" key="3">
    <source>
        <dbReference type="Proteomes" id="UP000735302"/>
    </source>
</evidence>
<evidence type="ECO:0000256" key="1">
    <source>
        <dbReference type="SAM" id="MobiDB-lite"/>
    </source>
</evidence>
<accession>A0AAV3Z3M2</accession>
<dbReference type="EMBL" id="BLXT01001968">
    <property type="protein sequence ID" value="GFN89851.1"/>
    <property type="molecule type" value="Genomic_DNA"/>
</dbReference>